<dbReference type="AlphaFoldDB" id="A0A1G9T5C8"/>
<dbReference type="STRING" id="211114.SAMN04489726_1566"/>
<dbReference type="OrthoDB" id="8156917at2"/>
<dbReference type="PANTHER" id="PTHR23026">
    <property type="entry name" value="NADPH NITROREDUCTASE"/>
    <property type="match status" value="1"/>
</dbReference>
<dbReference type="Gene3D" id="3.40.109.10">
    <property type="entry name" value="NADH Oxidase"/>
    <property type="match status" value="1"/>
</dbReference>
<reference evidence="2 3" key="1">
    <citation type="submission" date="2016-10" db="EMBL/GenBank/DDBJ databases">
        <authorList>
            <person name="de Groot N.N."/>
        </authorList>
    </citation>
    <scope>NUCLEOTIDE SEQUENCE [LARGE SCALE GENOMIC DNA]</scope>
    <source>
        <strain evidence="2 3">DSM 44149</strain>
    </source>
</reference>
<dbReference type="PANTHER" id="PTHR23026:SF123">
    <property type="entry name" value="NAD(P)H NITROREDUCTASE RV3131-RELATED"/>
    <property type="match status" value="1"/>
</dbReference>
<dbReference type="EMBL" id="LT629701">
    <property type="protein sequence ID" value="SDM42837.1"/>
    <property type="molecule type" value="Genomic_DNA"/>
</dbReference>
<dbReference type="Proteomes" id="UP000183376">
    <property type="component" value="Chromosome I"/>
</dbReference>
<dbReference type="SUPFAM" id="SSF55469">
    <property type="entry name" value="FMN-dependent nitroreductase-like"/>
    <property type="match status" value="2"/>
</dbReference>
<dbReference type="eggNOG" id="COG0778">
    <property type="taxonomic scope" value="Bacteria"/>
</dbReference>
<gene>
    <name evidence="2" type="ORF">SAMN04489726_1566</name>
</gene>
<evidence type="ECO:0000313" key="2">
    <source>
        <dbReference type="EMBL" id="SDM42837.1"/>
    </source>
</evidence>
<keyword evidence="3" id="KW-1185">Reference proteome</keyword>
<dbReference type="GO" id="GO:0016491">
    <property type="term" value="F:oxidoreductase activity"/>
    <property type="evidence" value="ECO:0007669"/>
    <property type="project" value="InterPro"/>
</dbReference>
<dbReference type="InterPro" id="IPR029479">
    <property type="entry name" value="Nitroreductase"/>
</dbReference>
<dbReference type="RefSeq" id="WP_030433353.1">
    <property type="nucleotide sequence ID" value="NZ_JOEF01000041.1"/>
</dbReference>
<evidence type="ECO:0000259" key="1">
    <source>
        <dbReference type="Pfam" id="PF00881"/>
    </source>
</evidence>
<proteinExistence type="predicted"/>
<accession>A0A1G9T5C8</accession>
<organism evidence="2 3">
    <name type="scientific">Allokutzneria albata</name>
    <name type="common">Kibdelosporangium albatum</name>
    <dbReference type="NCBI Taxonomy" id="211114"/>
    <lineage>
        <taxon>Bacteria</taxon>
        <taxon>Bacillati</taxon>
        <taxon>Actinomycetota</taxon>
        <taxon>Actinomycetes</taxon>
        <taxon>Pseudonocardiales</taxon>
        <taxon>Pseudonocardiaceae</taxon>
        <taxon>Allokutzneria</taxon>
    </lineage>
</organism>
<sequence length="256" mass="27737">MGSWTRDEARTLIDAVGLAPSVHNIQPWSLQLSDHHALLFERRDSALPGRDRLLACGAALANLELAVRFLGRRTETSLLGDPLLPDWIAAVTAGDPEPPSRVERARFAAIPRRRSYRLPFAPNSVSDEEIQLIAEAASSVVGVKRISVPRRPGSRAAGDGIDRETVLVLYTEDDSRREHLLAGVALQRAWLEATALGLAASVVTQPLHVAEVRDGVTAWLDVPGHPHALLRLGMPISLIPGAPRKSAHAFVLEGRS</sequence>
<name>A0A1G9T5C8_ALLAB</name>
<evidence type="ECO:0000313" key="3">
    <source>
        <dbReference type="Proteomes" id="UP000183376"/>
    </source>
</evidence>
<dbReference type="InterPro" id="IPR050627">
    <property type="entry name" value="Nitroreductase/BluB"/>
</dbReference>
<dbReference type="InterPro" id="IPR000415">
    <property type="entry name" value="Nitroreductase-like"/>
</dbReference>
<protein>
    <submittedName>
        <fullName evidence="2">Nitroreductase family protein</fullName>
    </submittedName>
</protein>
<dbReference type="Pfam" id="PF00881">
    <property type="entry name" value="Nitroreductase"/>
    <property type="match status" value="1"/>
</dbReference>
<feature type="domain" description="Nitroreductase" evidence="1">
    <location>
        <begin position="165"/>
        <end position="233"/>
    </location>
</feature>